<comment type="subcellular location">
    <subcellularLocation>
        <location evidence="1 15">Cytoplasm</location>
    </subcellularLocation>
</comment>
<name>A0A2D3WEF0_9BACT</name>
<dbReference type="SUPFAM" id="SSF55729">
    <property type="entry name" value="Acyl-CoA N-acyltransferases (Nat)"/>
    <property type="match status" value="1"/>
</dbReference>
<dbReference type="Pfam" id="PF03588">
    <property type="entry name" value="Leu_Phe_trans"/>
    <property type="match status" value="1"/>
</dbReference>
<evidence type="ECO:0000256" key="3">
    <source>
        <dbReference type="ARBA" id="ARBA00022679"/>
    </source>
</evidence>
<dbReference type="GO" id="GO:0005737">
    <property type="term" value="C:cytoplasm"/>
    <property type="evidence" value="ECO:0007669"/>
    <property type="project" value="UniProtKB-SubCell"/>
</dbReference>
<evidence type="ECO:0000256" key="1">
    <source>
        <dbReference type="ARBA" id="ARBA00004496"/>
    </source>
</evidence>
<evidence type="ECO:0000256" key="5">
    <source>
        <dbReference type="ARBA" id="ARBA00050607"/>
    </source>
</evidence>
<evidence type="ECO:0000256" key="11">
    <source>
        <dbReference type="ARBA" id="ARBA00074372"/>
    </source>
</evidence>
<evidence type="ECO:0000256" key="14">
    <source>
        <dbReference type="ARBA" id="ARBA00083640"/>
    </source>
</evidence>
<evidence type="ECO:0000256" key="8">
    <source>
        <dbReference type="ARBA" id="ARBA00054043"/>
    </source>
</evidence>
<dbReference type="InterPro" id="IPR016181">
    <property type="entry name" value="Acyl_CoA_acyltransferase"/>
</dbReference>
<evidence type="ECO:0000256" key="7">
    <source>
        <dbReference type="ARBA" id="ARBA00051538"/>
    </source>
</evidence>
<evidence type="ECO:0000256" key="4">
    <source>
        <dbReference type="ARBA" id="ARBA00023315"/>
    </source>
</evidence>
<dbReference type="AlphaFoldDB" id="A0A2D3WEF0"/>
<evidence type="ECO:0000256" key="13">
    <source>
        <dbReference type="ARBA" id="ARBA00077165"/>
    </source>
</evidence>
<evidence type="ECO:0000256" key="10">
    <source>
        <dbReference type="ARBA" id="ARBA00066767"/>
    </source>
</evidence>
<dbReference type="EMBL" id="DLUG01000177">
    <property type="protein sequence ID" value="DAB36094.1"/>
    <property type="molecule type" value="Genomic_DNA"/>
</dbReference>
<dbReference type="NCBIfam" id="TIGR00667">
    <property type="entry name" value="aat"/>
    <property type="match status" value="1"/>
</dbReference>
<dbReference type="InterPro" id="IPR042221">
    <property type="entry name" value="Leu/Phe-tRNA_Trfase_N"/>
</dbReference>
<comment type="catalytic activity">
    <reaction evidence="7 15">
        <text>N-terminal L-lysyl-[protein] + L-leucyl-tRNA(Leu) = N-terminal L-leucyl-L-lysyl-[protein] + tRNA(Leu) + H(+)</text>
        <dbReference type="Rhea" id="RHEA:12340"/>
        <dbReference type="Rhea" id="RHEA-COMP:9613"/>
        <dbReference type="Rhea" id="RHEA-COMP:9622"/>
        <dbReference type="Rhea" id="RHEA-COMP:12670"/>
        <dbReference type="Rhea" id="RHEA-COMP:12671"/>
        <dbReference type="ChEBI" id="CHEBI:15378"/>
        <dbReference type="ChEBI" id="CHEBI:65249"/>
        <dbReference type="ChEBI" id="CHEBI:78442"/>
        <dbReference type="ChEBI" id="CHEBI:78494"/>
        <dbReference type="ChEBI" id="CHEBI:133043"/>
        <dbReference type="EC" id="2.3.2.6"/>
    </reaction>
</comment>
<keyword evidence="3 15" id="KW-0808">Transferase</keyword>
<evidence type="ECO:0000313" key="17">
    <source>
        <dbReference type="Proteomes" id="UP000231638"/>
    </source>
</evidence>
<evidence type="ECO:0000256" key="12">
    <source>
        <dbReference type="ARBA" id="ARBA00077136"/>
    </source>
</evidence>
<dbReference type="Proteomes" id="UP000231638">
    <property type="component" value="Unassembled WGS sequence"/>
</dbReference>
<comment type="catalytic activity">
    <reaction evidence="5 15">
        <text>L-phenylalanyl-tRNA(Phe) + an N-terminal L-alpha-aminoacyl-[protein] = an N-terminal L-phenylalanyl-L-alpha-aminoacyl-[protein] + tRNA(Phe)</text>
        <dbReference type="Rhea" id="RHEA:43632"/>
        <dbReference type="Rhea" id="RHEA-COMP:9668"/>
        <dbReference type="Rhea" id="RHEA-COMP:9699"/>
        <dbReference type="Rhea" id="RHEA-COMP:10636"/>
        <dbReference type="Rhea" id="RHEA-COMP:10637"/>
        <dbReference type="ChEBI" id="CHEBI:78442"/>
        <dbReference type="ChEBI" id="CHEBI:78531"/>
        <dbReference type="ChEBI" id="CHEBI:78597"/>
        <dbReference type="ChEBI" id="CHEBI:83561"/>
        <dbReference type="EC" id="2.3.2.6"/>
    </reaction>
</comment>
<dbReference type="EC" id="2.3.2.6" evidence="10 15"/>
<evidence type="ECO:0000256" key="2">
    <source>
        <dbReference type="ARBA" id="ARBA00022490"/>
    </source>
</evidence>
<dbReference type="Gene3D" id="3.30.70.3550">
    <property type="entry name" value="Leucyl/phenylalanyl-tRNA-protein transferase, N-terminal domain"/>
    <property type="match status" value="1"/>
</dbReference>
<protein>
    <recommendedName>
        <fullName evidence="11 15">Leucyl/phenylalanyl-tRNA--protein transferase</fullName>
        <ecNumber evidence="10 15">2.3.2.6</ecNumber>
    </recommendedName>
    <alternativeName>
        <fullName evidence="12 15">L/F-transferase</fullName>
    </alternativeName>
    <alternativeName>
        <fullName evidence="13 15">Leucyltransferase</fullName>
    </alternativeName>
    <alternativeName>
        <fullName evidence="14 15">Phenyalanyltransferase</fullName>
    </alternativeName>
</protein>
<comment type="similarity">
    <text evidence="9 15">Belongs to the L/F-transferase family.</text>
</comment>
<sequence>MATKILIPKLHPHEHTFPDPRCASEEGLLAWGGDLNSDRLLRAYEQGIFPWFNEGDPVLWWSPDPRLILYPSAIKISKSLTKSLKHFEIRYDTCFETVMRQCWQTRLQKGQNSWISEALIEAFCDLHVKGFAHSVETFFEGALVGGLYGLHLGGMFCGESMFSTRRDASKAALVGLCRKIDALGGDFIDCQLPTDHLKSLGAIEISRETFLGFVRETVNKKTIQAWNNPVSSEPLEALKL</sequence>
<dbReference type="InterPro" id="IPR042203">
    <property type="entry name" value="Leu/Phe-tRNA_Trfase_C"/>
</dbReference>
<comment type="catalytic activity">
    <reaction evidence="6 15">
        <text>N-terminal L-arginyl-[protein] + L-leucyl-tRNA(Leu) = N-terminal L-leucyl-L-arginyl-[protein] + tRNA(Leu) + H(+)</text>
        <dbReference type="Rhea" id="RHEA:50416"/>
        <dbReference type="Rhea" id="RHEA-COMP:9613"/>
        <dbReference type="Rhea" id="RHEA-COMP:9622"/>
        <dbReference type="Rhea" id="RHEA-COMP:12672"/>
        <dbReference type="Rhea" id="RHEA-COMP:12673"/>
        <dbReference type="ChEBI" id="CHEBI:15378"/>
        <dbReference type="ChEBI" id="CHEBI:64719"/>
        <dbReference type="ChEBI" id="CHEBI:78442"/>
        <dbReference type="ChEBI" id="CHEBI:78494"/>
        <dbReference type="ChEBI" id="CHEBI:133044"/>
        <dbReference type="EC" id="2.3.2.6"/>
    </reaction>
</comment>
<evidence type="ECO:0000256" key="9">
    <source>
        <dbReference type="ARBA" id="ARBA00061535"/>
    </source>
</evidence>
<keyword evidence="2 15" id="KW-0963">Cytoplasm</keyword>
<proteinExistence type="inferred from homology"/>
<organism evidence="16 17">
    <name type="scientific">Sulfurospirillum cavolei</name>
    <dbReference type="NCBI Taxonomy" id="366522"/>
    <lineage>
        <taxon>Bacteria</taxon>
        <taxon>Pseudomonadati</taxon>
        <taxon>Campylobacterota</taxon>
        <taxon>Epsilonproteobacteria</taxon>
        <taxon>Campylobacterales</taxon>
        <taxon>Sulfurospirillaceae</taxon>
        <taxon>Sulfurospirillum</taxon>
    </lineage>
</organism>
<reference evidence="16 17" key="1">
    <citation type="journal article" date="2017" name="Front. Microbiol.">
        <title>Comparative Genomic Analysis of the Class Epsilonproteobacteria and Proposed Reclassification to Epsilonbacteraeota (phyl. nov.).</title>
        <authorList>
            <person name="Waite D.W."/>
            <person name="Vanwonterghem I."/>
            <person name="Rinke C."/>
            <person name="Parks D.H."/>
            <person name="Zhang Y."/>
            <person name="Takai K."/>
            <person name="Sievert S.M."/>
            <person name="Simon J."/>
            <person name="Campbell B.J."/>
            <person name="Hanson T.E."/>
            <person name="Woyke T."/>
            <person name="Klotz M.G."/>
            <person name="Hugenholtz P."/>
        </authorList>
    </citation>
    <scope>NUCLEOTIDE SEQUENCE [LARGE SCALE GENOMIC DNA]</scope>
    <source>
        <strain evidence="16">UBA11420</strain>
    </source>
</reference>
<keyword evidence="4 15" id="KW-0012">Acyltransferase</keyword>
<dbReference type="FunFam" id="3.30.70.3550:FF:000001">
    <property type="entry name" value="Leucyl/phenylalanyl-tRNA--protein transferase"/>
    <property type="match status" value="1"/>
</dbReference>
<evidence type="ECO:0000256" key="6">
    <source>
        <dbReference type="ARBA" id="ARBA00050652"/>
    </source>
</evidence>
<evidence type="ECO:0000313" key="16">
    <source>
        <dbReference type="EMBL" id="DAB36094.1"/>
    </source>
</evidence>
<dbReference type="PANTHER" id="PTHR30098:SF2">
    <property type="entry name" value="LEUCYL_PHENYLALANYL-TRNA--PROTEIN TRANSFERASE"/>
    <property type="match status" value="1"/>
</dbReference>
<dbReference type="HAMAP" id="MF_00688">
    <property type="entry name" value="Leu_Phe_trans"/>
    <property type="match status" value="1"/>
</dbReference>
<accession>A0A2D3WEF0</accession>
<dbReference type="GO" id="GO:0030163">
    <property type="term" value="P:protein catabolic process"/>
    <property type="evidence" value="ECO:0007669"/>
    <property type="project" value="UniProtKB-UniRule"/>
</dbReference>
<evidence type="ECO:0000256" key="15">
    <source>
        <dbReference type="HAMAP-Rule" id="MF_00688"/>
    </source>
</evidence>
<dbReference type="GO" id="GO:0008914">
    <property type="term" value="F:leucyl-tRNA--protein transferase activity"/>
    <property type="evidence" value="ECO:0007669"/>
    <property type="project" value="UniProtKB-UniRule"/>
</dbReference>
<dbReference type="PANTHER" id="PTHR30098">
    <property type="entry name" value="LEUCYL/PHENYLALANYL-TRNA--PROTEIN TRANSFERASE"/>
    <property type="match status" value="1"/>
</dbReference>
<dbReference type="STRING" id="366522.GCA_001548055_00838"/>
<gene>
    <name evidence="15" type="primary">aat</name>
    <name evidence="16" type="ORF">CFH80_06685</name>
</gene>
<comment type="caution">
    <text evidence="16">The sequence shown here is derived from an EMBL/GenBank/DDBJ whole genome shotgun (WGS) entry which is preliminary data.</text>
</comment>
<dbReference type="InterPro" id="IPR004616">
    <property type="entry name" value="Leu/Phe-tRNA_Trfase"/>
</dbReference>
<dbReference type="Gene3D" id="3.40.630.70">
    <property type="entry name" value="Leucyl/phenylalanyl-tRNA-protein transferase, C-terminal domain"/>
    <property type="match status" value="1"/>
</dbReference>
<comment type="function">
    <text evidence="8 15">Functions in the N-end rule pathway of protein degradation where it conjugates Leu, Phe and, less efficiently, Met from aminoacyl-tRNAs to the N-termini of proteins containing an N-terminal arginine or lysine.</text>
</comment>